<dbReference type="EMBL" id="MN079078">
    <property type="protein sequence ID" value="QEA04005.1"/>
    <property type="molecule type" value="Genomic_DNA"/>
</dbReference>
<dbReference type="PROSITE" id="PS51163">
    <property type="entry name" value="YRDC"/>
    <property type="match status" value="1"/>
</dbReference>
<dbReference type="GO" id="GO:0003725">
    <property type="term" value="F:double-stranded RNA binding"/>
    <property type="evidence" value="ECO:0007669"/>
    <property type="project" value="InterPro"/>
</dbReference>
<dbReference type="HAMAP" id="MF_01852">
    <property type="entry name" value="TsaC"/>
    <property type="match status" value="1"/>
</dbReference>
<dbReference type="GO" id="GO:0005524">
    <property type="term" value="F:ATP binding"/>
    <property type="evidence" value="ECO:0007669"/>
    <property type="project" value="UniProtKB-KW"/>
</dbReference>
<dbReference type="PANTHER" id="PTHR17490:SF18">
    <property type="entry name" value="THREONYLCARBAMOYL-AMP SYNTHASE"/>
    <property type="match status" value="1"/>
</dbReference>
<keyword evidence="6" id="KW-0819">tRNA processing</keyword>
<keyword evidence="7 12" id="KW-0548">Nucleotidyltransferase</keyword>
<gene>
    <name evidence="12" type="primary">tsaC</name>
    <name evidence="12" type="ORF">KBTEX_00306</name>
</gene>
<comment type="catalytic activity">
    <reaction evidence="10">
        <text>L-threonine + hydrogencarbonate + ATP = L-threonylcarbamoyladenylate + diphosphate + H2O</text>
        <dbReference type="Rhea" id="RHEA:36407"/>
        <dbReference type="ChEBI" id="CHEBI:15377"/>
        <dbReference type="ChEBI" id="CHEBI:17544"/>
        <dbReference type="ChEBI" id="CHEBI:30616"/>
        <dbReference type="ChEBI" id="CHEBI:33019"/>
        <dbReference type="ChEBI" id="CHEBI:57926"/>
        <dbReference type="ChEBI" id="CHEBI:73682"/>
        <dbReference type="EC" id="2.7.7.87"/>
    </reaction>
</comment>
<feature type="domain" description="YrdC-like" evidence="11">
    <location>
        <begin position="4"/>
        <end position="185"/>
    </location>
</feature>
<dbReference type="AlphaFoldDB" id="A0A5B8RB68"/>
<keyword evidence="9" id="KW-0067">ATP-binding</keyword>
<proteinExistence type="inferred from homology"/>
<keyword evidence="8" id="KW-0547">Nucleotide-binding</keyword>
<keyword evidence="5 12" id="KW-0808">Transferase</keyword>
<dbReference type="InterPro" id="IPR050156">
    <property type="entry name" value="TC-AMP_synthase_SUA5"/>
</dbReference>
<dbReference type="InterPro" id="IPR006070">
    <property type="entry name" value="Sua5-like_dom"/>
</dbReference>
<evidence type="ECO:0000259" key="11">
    <source>
        <dbReference type="PROSITE" id="PS51163"/>
    </source>
</evidence>
<evidence type="ECO:0000256" key="8">
    <source>
        <dbReference type="ARBA" id="ARBA00022741"/>
    </source>
</evidence>
<sequence length="185" mass="19466">MDVRFRHRHAAAVLDGGGVIAYPTEAVYGLGCDPWQAPAVARLLELKDRPVEKGLILIAADTGQLRDWVTPEALGDPQVNATWPGPVTWILPATGEAAPWITGGRPRIAVRITDHADAAALCRAFGGPLVSTSANPGGAGPARNALRVRTYFDGDVDLVLGGPTGGRARPTTMLRWPDGGVVRHG</sequence>
<evidence type="ECO:0000256" key="9">
    <source>
        <dbReference type="ARBA" id="ARBA00022840"/>
    </source>
</evidence>
<dbReference type="EC" id="2.7.7.87" evidence="3"/>
<accession>A0A5B8RB68</accession>
<dbReference type="InterPro" id="IPR017945">
    <property type="entry name" value="DHBP_synth_RibB-like_a/b_dom"/>
</dbReference>
<evidence type="ECO:0000313" key="12">
    <source>
        <dbReference type="EMBL" id="QEA04005.1"/>
    </source>
</evidence>
<evidence type="ECO:0000256" key="1">
    <source>
        <dbReference type="ARBA" id="ARBA00004496"/>
    </source>
</evidence>
<evidence type="ECO:0000256" key="10">
    <source>
        <dbReference type="ARBA" id="ARBA00048366"/>
    </source>
</evidence>
<evidence type="ECO:0000256" key="5">
    <source>
        <dbReference type="ARBA" id="ARBA00022679"/>
    </source>
</evidence>
<dbReference type="GO" id="GO:0006450">
    <property type="term" value="P:regulation of translational fidelity"/>
    <property type="evidence" value="ECO:0007669"/>
    <property type="project" value="TreeGrafter"/>
</dbReference>
<keyword evidence="4" id="KW-0963">Cytoplasm</keyword>
<dbReference type="SUPFAM" id="SSF55821">
    <property type="entry name" value="YrdC/RibB"/>
    <property type="match status" value="1"/>
</dbReference>
<organism evidence="12">
    <name type="scientific">uncultured organism</name>
    <dbReference type="NCBI Taxonomy" id="155900"/>
    <lineage>
        <taxon>unclassified sequences</taxon>
        <taxon>environmental samples</taxon>
    </lineage>
</organism>
<evidence type="ECO:0000256" key="6">
    <source>
        <dbReference type="ARBA" id="ARBA00022694"/>
    </source>
</evidence>
<protein>
    <recommendedName>
        <fullName evidence="3">L-threonylcarbamoyladenylate synthase</fullName>
        <ecNumber evidence="3">2.7.7.87</ecNumber>
    </recommendedName>
</protein>
<evidence type="ECO:0000256" key="4">
    <source>
        <dbReference type="ARBA" id="ARBA00022490"/>
    </source>
</evidence>
<name>A0A5B8RB68_9ZZZZ</name>
<dbReference type="Gene3D" id="3.90.870.10">
    <property type="entry name" value="DHBP synthase"/>
    <property type="match status" value="1"/>
</dbReference>
<dbReference type="InterPro" id="IPR023535">
    <property type="entry name" value="TC-AMP_synthase"/>
</dbReference>
<comment type="similarity">
    <text evidence="2">Belongs to the SUA5 family.</text>
</comment>
<dbReference type="GO" id="GO:0061710">
    <property type="term" value="F:L-threonylcarbamoyladenylate synthase"/>
    <property type="evidence" value="ECO:0007669"/>
    <property type="project" value="UniProtKB-EC"/>
</dbReference>
<evidence type="ECO:0000256" key="3">
    <source>
        <dbReference type="ARBA" id="ARBA00012584"/>
    </source>
</evidence>
<evidence type="ECO:0000256" key="2">
    <source>
        <dbReference type="ARBA" id="ARBA00007663"/>
    </source>
</evidence>
<reference evidence="12" key="1">
    <citation type="submission" date="2019-06" db="EMBL/GenBank/DDBJ databases">
        <authorList>
            <person name="Murdoch R.W."/>
            <person name="Fathepure B."/>
        </authorList>
    </citation>
    <scope>NUCLEOTIDE SEQUENCE</scope>
</reference>
<evidence type="ECO:0000256" key="7">
    <source>
        <dbReference type="ARBA" id="ARBA00022695"/>
    </source>
</evidence>
<comment type="subcellular location">
    <subcellularLocation>
        <location evidence="1">Cytoplasm</location>
    </subcellularLocation>
</comment>
<dbReference type="PANTHER" id="PTHR17490">
    <property type="entry name" value="SUA5"/>
    <property type="match status" value="1"/>
</dbReference>
<dbReference type="GO" id="GO:0002949">
    <property type="term" value="P:tRNA threonylcarbamoyladenosine modification"/>
    <property type="evidence" value="ECO:0007669"/>
    <property type="project" value="InterPro"/>
</dbReference>
<dbReference type="Pfam" id="PF01300">
    <property type="entry name" value="Sua5_yciO_yrdC"/>
    <property type="match status" value="1"/>
</dbReference>
<dbReference type="GO" id="GO:0000049">
    <property type="term" value="F:tRNA binding"/>
    <property type="evidence" value="ECO:0007669"/>
    <property type="project" value="TreeGrafter"/>
</dbReference>